<dbReference type="OrthoDB" id="111592at2157"/>
<evidence type="ECO:0000313" key="4">
    <source>
        <dbReference type="Proteomes" id="UP000273828"/>
    </source>
</evidence>
<name>A0A3N6MG84_9EURY</name>
<dbReference type="PANTHER" id="PTHR43433">
    <property type="entry name" value="HYDROLASE, ALPHA/BETA FOLD FAMILY PROTEIN"/>
    <property type="match status" value="1"/>
</dbReference>
<gene>
    <name evidence="3" type="ORF">EA462_01635</name>
</gene>
<dbReference type="PANTHER" id="PTHR43433:SF5">
    <property type="entry name" value="AB HYDROLASE-1 DOMAIN-CONTAINING PROTEIN"/>
    <property type="match status" value="1"/>
</dbReference>
<dbReference type="GO" id="GO:0046503">
    <property type="term" value="P:glycerolipid catabolic process"/>
    <property type="evidence" value="ECO:0007669"/>
    <property type="project" value="TreeGrafter"/>
</dbReference>
<organism evidence="3 4">
    <name type="scientific">Natrarchaeobius halalkaliphilus</name>
    <dbReference type="NCBI Taxonomy" id="1679091"/>
    <lineage>
        <taxon>Archaea</taxon>
        <taxon>Methanobacteriati</taxon>
        <taxon>Methanobacteriota</taxon>
        <taxon>Stenosarchaea group</taxon>
        <taxon>Halobacteria</taxon>
        <taxon>Halobacteriales</taxon>
        <taxon>Natrialbaceae</taxon>
        <taxon>Natrarchaeobius</taxon>
    </lineage>
</organism>
<feature type="compositionally biased region" description="Basic and acidic residues" evidence="1">
    <location>
        <begin position="302"/>
        <end position="312"/>
    </location>
</feature>
<accession>A0A3N6MG84</accession>
<evidence type="ECO:0000259" key="2">
    <source>
        <dbReference type="Pfam" id="PF00561"/>
    </source>
</evidence>
<keyword evidence="4" id="KW-1185">Reference proteome</keyword>
<evidence type="ECO:0000256" key="1">
    <source>
        <dbReference type="SAM" id="MobiDB-lite"/>
    </source>
</evidence>
<feature type="domain" description="AB hydrolase-1" evidence="2">
    <location>
        <begin position="57"/>
        <end position="279"/>
    </location>
</feature>
<sequence>MPRAICDDASIFYEYDEDASDESRSGSIDVEEPIVFVQDLGYGRWMWRWQREAVSGDVIAPDTRGTGRSGAGLPPIVPRLPRRLRTPLLSGVASYSVAGLAADLEAVLEDAGVRRAHLVGAGLGGMIVQQHAIEYSRAKTLTLCGTSHGGTDAVAMSEETRSTLLERPSGANEREGLRHRMRPAFSERFTNRNPHLMDRIVEWRREQDAGAPALEAQIAAIDTFDGRDRLDRIRAPTLVIHGTDDRIVPSGNARLLEEAIPNARLELVEGGSHCCFIESADRVNELLGTFLEDSSEPGGETPDFRAGRVGGE</sequence>
<dbReference type="RefSeq" id="WP_124176828.1">
    <property type="nucleotide sequence ID" value="NZ_REFY01000001.1"/>
</dbReference>
<keyword evidence="3" id="KW-0378">Hydrolase</keyword>
<feature type="region of interest" description="Disordered" evidence="1">
    <location>
        <begin position="291"/>
        <end position="312"/>
    </location>
</feature>
<dbReference type="GO" id="GO:0004806">
    <property type="term" value="F:triacylglycerol lipase activity"/>
    <property type="evidence" value="ECO:0007669"/>
    <property type="project" value="TreeGrafter"/>
</dbReference>
<reference evidence="3 4" key="1">
    <citation type="submission" date="2018-10" db="EMBL/GenBank/DDBJ databases">
        <title>Natrarchaeobius chitinivorans gen. nov., sp. nov., and Natrarchaeobius haloalkaliphilus sp. nov., alkaliphilic, chitin-utilizing haloarchaea from hypersaline alkaline lakes.</title>
        <authorList>
            <person name="Sorokin D.Y."/>
            <person name="Elcheninov A.G."/>
            <person name="Kostrikina N.A."/>
            <person name="Bale N.J."/>
            <person name="Sinninghe Damste J.S."/>
            <person name="Khijniak T.V."/>
            <person name="Kublanov I.V."/>
            <person name="Toshchakov S.V."/>
        </authorList>
    </citation>
    <scope>NUCLEOTIDE SEQUENCE [LARGE SCALE GENOMIC DNA]</scope>
    <source>
        <strain evidence="3 4">AArcht-Sl</strain>
    </source>
</reference>
<dbReference type="Gene3D" id="3.40.50.1820">
    <property type="entry name" value="alpha/beta hydrolase"/>
    <property type="match status" value="1"/>
</dbReference>
<comment type="caution">
    <text evidence="3">The sequence shown here is derived from an EMBL/GenBank/DDBJ whole genome shotgun (WGS) entry which is preliminary data.</text>
</comment>
<protein>
    <submittedName>
        <fullName evidence="3">Alpha/beta fold hydrolase</fullName>
    </submittedName>
</protein>
<dbReference type="PRINTS" id="PR00111">
    <property type="entry name" value="ABHYDROLASE"/>
</dbReference>
<dbReference type="AlphaFoldDB" id="A0A3N6MG84"/>
<dbReference type="Proteomes" id="UP000273828">
    <property type="component" value="Unassembled WGS sequence"/>
</dbReference>
<dbReference type="SUPFAM" id="SSF53474">
    <property type="entry name" value="alpha/beta-Hydrolases"/>
    <property type="match status" value="1"/>
</dbReference>
<dbReference type="Pfam" id="PF00561">
    <property type="entry name" value="Abhydrolase_1"/>
    <property type="match status" value="1"/>
</dbReference>
<dbReference type="EMBL" id="REFY01000001">
    <property type="protein sequence ID" value="RQG92946.1"/>
    <property type="molecule type" value="Genomic_DNA"/>
</dbReference>
<dbReference type="InterPro" id="IPR000073">
    <property type="entry name" value="AB_hydrolase_1"/>
</dbReference>
<evidence type="ECO:0000313" key="3">
    <source>
        <dbReference type="EMBL" id="RQG92946.1"/>
    </source>
</evidence>
<dbReference type="InterPro" id="IPR029058">
    <property type="entry name" value="AB_hydrolase_fold"/>
</dbReference>
<proteinExistence type="predicted"/>
<dbReference type="InterPro" id="IPR050471">
    <property type="entry name" value="AB_hydrolase"/>
</dbReference>